<dbReference type="GO" id="GO:0016787">
    <property type="term" value="F:hydrolase activity"/>
    <property type="evidence" value="ECO:0007669"/>
    <property type="project" value="UniProtKB-UniRule"/>
</dbReference>
<evidence type="ECO:0000256" key="3">
    <source>
        <dbReference type="ARBA" id="ARBA00022806"/>
    </source>
</evidence>
<keyword evidence="2 9" id="KW-0378">Hydrolase</keyword>
<evidence type="ECO:0000256" key="8">
    <source>
        <dbReference type="ARBA" id="ARBA00048988"/>
    </source>
</evidence>
<dbReference type="PROSITE" id="PS51198">
    <property type="entry name" value="UVRD_HELICASE_ATP_BIND"/>
    <property type="match status" value="1"/>
</dbReference>
<comment type="catalytic activity">
    <reaction evidence="8">
        <text>ATP + H2O = ADP + phosphate + H(+)</text>
        <dbReference type="Rhea" id="RHEA:13065"/>
        <dbReference type="ChEBI" id="CHEBI:15377"/>
        <dbReference type="ChEBI" id="CHEBI:15378"/>
        <dbReference type="ChEBI" id="CHEBI:30616"/>
        <dbReference type="ChEBI" id="CHEBI:43474"/>
        <dbReference type="ChEBI" id="CHEBI:456216"/>
        <dbReference type="EC" id="5.6.2.4"/>
    </reaction>
</comment>
<proteinExistence type="predicted"/>
<evidence type="ECO:0000256" key="6">
    <source>
        <dbReference type="ARBA" id="ARBA00034617"/>
    </source>
</evidence>
<gene>
    <name evidence="11" type="ORF">AN188_01528</name>
</gene>
<dbReference type="InterPro" id="IPR027417">
    <property type="entry name" value="P-loop_NTPase"/>
</dbReference>
<dbReference type="EC" id="5.6.2.4" evidence="7"/>
<keyword evidence="4 9" id="KW-0067">ATP-binding</keyword>
<evidence type="ECO:0000256" key="2">
    <source>
        <dbReference type="ARBA" id="ARBA00022801"/>
    </source>
</evidence>
<evidence type="ECO:0000256" key="9">
    <source>
        <dbReference type="PROSITE-ProRule" id="PRU00560"/>
    </source>
</evidence>
<reference evidence="11 12" key="1">
    <citation type="journal article" date="2016" name="ISME J.">
        <title>Chasing the elusive Euryarchaeota class WSA2: genomes reveal a uniquely fastidious methyl-reducing methanogen.</title>
        <authorList>
            <person name="Nobu M.K."/>
            <person name="Narihiro T."/>
            <person name="Kuroda K."/>
            <person name="Mei R."/>
            <person name="Liu W.T."/>
        </authorList>
    </citation>
    <scope>NUCLEOTIDE SEQUENCE [LARGE SCALE GENOMIC DNA]</scope>
    <source>
        <strain evidence="11">ADurb1013_Bin02101</strain>
    </source>
</reference>
<keyword evidence="5" id="KW-0413">Isomerase</keyword>
<dbReference type="Gene3D" id="3.40.50.300">
    <property type="entry name" value="P-loop containing nucleotide triphosphate hydrolases"/>
    <property type="match status" value="2"/>
</dbReference>
<dbReference type="GO" id="GO:0003677">
    <property type="term" value="F:DNA binding"/>
    <property type="evidence" value="ECO:0007669"/>
    <property type="project" value="InterPro"/>
</dbReference>
<dbReference type="AlphaFoldDB" id="A0A150J6T0"/>
<keyword evidence="3 9" id="KW-0347">Helicase</keyword>
<dbReference type="GO" id="GO:0005524">
    <property type="term" value="F:ATP binding"/>
    <property type="evidence" value="ECO:0007669"/>
    <property type="project" value="UniProtKB-UniRule"/>
</dbReference>
<dbReference type="GO" id="GO:0043138">
    <property type="term" value="F:3'-5' DNA helicase activity"/>
    <property type="evidence" value="ECO:0007669"/>
    <property type="project" value="UniProtKB-EC"/>
</dbReference>
<dbReference type="PANTHER" id="PTHR11070:SF2">
    <property type="entry name" value="ATP-DEPENDENT DNA HELICASE SRS2"/>
    <property type="match status" value="1"/>
</dbReference>
<evidence type="ECO:0000313" key="11">
    <source>
        <dbReference type="EMBL" id="KYC52962.1"/>
    </source>
</evidence>
<evidence type="ECO:0000256" key="4">
    <source>
        <dbReference type="ARBA" id="ARBA00022840"/>
    </source>
</evidence>
<dbReference type="Pfam" id="PF13361">
    <property type="entry name" value="UvrD_C"/>
    <property type="match status" value="1"/>
</dbReference>
<evidence type="ECO:0000256" key="7">
    <source>
        <dbReference type="ARBA" id="ARBA00034808"/>
    </source>
</evidence>
<comment type="catalytic activity">
    <reaction evidence="6">
        <text>Couples ATP hydrolysis with the unwinding of duplex DNA by translocating in the 3'-5' direction.</text>
        <dbReference type="EC" id="5.6.2.4"/>
    </reaction>
</comment>
<dbReference type="Proteomes" id="UP000092420">
    <property type="component" value="Unassembled WGS sequence"/>
</dbReference>
<dbReference type="InterPro" id="IPR014017">
    <property type="entry name" value="DNA_helicase_UvrD-like_C"/>
</dbReference>
<dbReference type="InterPro" id="IPR014016">
    <property type="entry name" value="UvrD-like_ATP-bd"/>
</dbReference>
<organism evidence="11 12">
    <name type="scientific">Candidatus Methanofastidiosum methylothiophilum</name>
    <dbReference type="NCBI Taxonomy" id="1705564"/>
    <lineage>
        <taxon>Archaea</taxon>
        <taxon>Methanobacteriati</taxon>
        <taxon>Methanobacteriota</taxon>
        <taxon>Stenosarchaea group</taxon>
        <taxon>Candidatus Methanofastidiosia</taxon>
        <taxon>Candidatus Methanofastidiosales</taxon>
        <taxon>Candidatus Methanofastidiosaceae</taxon>
        <taxon>Candidatus Methanofastidiosum</taxon>
    </lineage>
</organism>
<sequence>MNDGRVIKKVYGPPGTGKTNMQARYIREAMGSLPPEKILITSFSKGGAAELIQRAIGKDETFLDYRYRMVAGTLHSICFKAFNKPAMIETAEGIKEWNSLYPEYELSATEISEDSGFQKKTIGDVIFADMMLNRAKMIPLEEWSDKTIRFYNKWIEWKGSRFDFTDLIERGLKELDIPNRAKSMFVDEAQDFTALEFALIEKWMKEVNFGLISGDDDQAIYNFKGCNPNNFLDFKETETEILAQSYRVPRVVHEHATKFITQVTRRQEKDYKPCDFEGEIIESKYTYKNGVQIAEQISEYIQQGKKVMLLTMCGYMLENIRTNLKRQGITFFNPYRSTRYDWNPFEFSFREKGRMSLNKRLWFFLNLHDGKNKIEIPEIKDFDFLFDFQEEKEEIPVFEDLIQMTEEKEESIVQRGIFNMEITSTKGYWTGKEFKSWALALKNLFIRGQVKEIEEISDIEKIDYIRCLSFFKEQEDVDKAFAGDTEWFLNNLKTEHHKNADFCRNIIKRNGLEGLIDEPGVIVGTIFSVKGAEADVVYLFPDLSPQGYKETYTSHRDSLIRLFYVGMTRAKETLVLCNPVSYMFLNLKE</sequence>
<evidence type="ECO:0000256" key="1">
    <source>
        <dbReference type="ARBA" id="ARBA00022741"/>
    </source>
</evidence>
<feature type="binding site" evidence="9">
    <location>
        <begin position="12"/>
        <end position="19"/>
    </location>
    <ligand>
        <name>ATP</name>
        <dbReference type="ChEBI" id="CHEBI:30616"/>
    </ligand>
</feature>
<dbReference type="Pfam" id="PF00580">
    <property type="entry name" value="UvrD-helicase"/>
    <property type="match status" value="1"/>
</dbReference>
<dbReference type="GO" id="GO:0000725">
    <property type="term" value="P:recombinational repair"/>
    <property type="evidence" value="ECO:0007669"/>
    <property type="project" value="TreeGrafter"/>
</dbReference>
<dbReference type="PANTHER" id="PTHR11070">
    <property type="entry name" value="UVRD / RECB / PCRA DNA HELICASE FAMILY MEMBER"/>
    <property type="match status" value="1"/>
</dbReference>
<evidence type="ECO:0000256" key="5">
    <source>
        <dbReference type="ARBA" id="ARBA00023235"/>
    </source>
</evidence>
<evidence type="ECO:0000313" key="12">
    <source>
        <dbReference type="Proteomes" id="UP000092420"/>
    </source>
</evidence>
<accession>A0A150J6T0</accession>
<keyword evidence="1 9" id="KW-0547">Nucleotide-binding</keyword>
<evidence type="ECO:0000259" key="10">
    <source>
        <dbReference type="PROSITE" id="PS51198"/>
    </source>
</evidence>
<dbReference type="InterPro" id="IPR000212">
    <property type="entry name" value="DNA_helicase_UvrD/REP"/>
</dbReference>
<comment type="caution">
    <text evidence="11">The sequence shown here is derived from an EMBL/GenBank/DDBJ whole genome shotgun (WGS) entry which is preliminary data.</text>
</comment>
<feature type="domain" description="UvrD-like helicase ATP-binding" evidence="10">
    <location>
        <begin position="1"/>
        <end position="249"/>
    </location>
</feature>
<dbReference type="SUPFAM" id="SSF52540">
    <property type="entry name" value="P-loop containing nucleoside triphosphate hydrolases"/>
    <property type="match status" value="1"/>
</dbReference>
<protein>
    <recommendedName>
        <fullName evidence="7">DNA 3'-5' helicase</fullName>
        <ecNumber evidence="7">5.6.2.4</ecNumber>
    </recommendedName>
</protein>
<name>A0A150J6T0_9EURY</name>
<dbReference type="EMBL" id="LNJB01000033">
    <property type="protein sequence ID" value="KYC52962.1"/>
    <property type="molecule type" value="Genomic_DNA"/>
</dbReference>